<dbReference type="Proteomes" id="UP000010846">
    <property type="component" value="Chromosome"/>
</dbReference>
<dbReference type="PANTHER" id="PTHR33608">
    <property type="entry name" value="BLL2464 PROTEIN"/>
    <property type="match status" value="1"/>
</dbReference>
<dbReference type="EMBL" id="CP003050">
    <property type="protein sequence ID" value="AGB16355.1"/>
    <property type="molecule type" value="Genomic_DNA"/>
</dbReference>
<dbReference type="InterPro" id="IPR013783">
    <property type="entry name" value="Ig-like_fold"/>
</dbReference>
<feature type="region of interest" description="Disordered" evidence="1">
    <location>
        <begin position="184"/>
        <end position="210"/>
    </location>
</feature>
<dbReference type="STRING" id="797302.Halru_1756"/>
<dbReference type="InterPro" id="IPR055693">
    <property type="entry name" value="DUF7269"/>
</dbReference>
<dbReference type="Gene3D" id="2.60.40.10">
    <property type="entry name" value="Immunoglobulins"/>
    <property type="match status" value="1"/>
</dbReference>
<dbReference type="eggNOG" id="arCOG02742">
    <property type="taxonomic scope" value="Archaea"/>
</dbReference>
<keyword evidence="2" id="KW-0472">Membrane</keyword>
<protein>
    <recommendedName>
        <fullName evidence="3">DUF58 domain-containing protein</fullName>
    </recommendedName>
</protein>
<name>L0I9V2_HALRX</name>
<gene>
    <name evidence="4" type="ordered locus">Halru_1756</name>
</gene>
<dbReference type="RefSeq" id="WP_015300985.1">
    <property type="nucleotide sequence ID" value="NC_019964.1"/>
</dbReference>
<keyword evidence="5" id="KW-1185">Reference proteome</keyword>
<evidence type="ECO:0000256" key="2">
    <source>
        <dbReference type="SAM" id="Phobius"/>
    </source>
</evidence>
<dbReference type="HOGENOM" id="CLU_026973_0_0_2"/>
<evidence type="ECO:0000259" key="3">
    <source>
        <dbReference type="Pfam" id="PF01882"/>
    </source>
</evidence>
<dbReference type="KEGG" id="hru:Halru_1756"/>
<reference evidence="4" key="1">
    <citation type="submission" date="2011-09" db="EMBL/GenBank/DDBJ databases">
        <title>Complete sequence of Halovivax ruber XH-70.</title>
        <authorList>
            <consortium name="US DOE Joint Genome Institute"/>
            <person name="Lucas S."/>
            <person name="Han J."/>
            <person name="Lapidus A."/>
            <person name="Cheng J.-F."/>
            <person name="Goodwin L."/>
            <person name="Pitluck S."/>
            <person name="Peters L."/>
            <person name="Mikhailova N."/>
            <person name="Davenport K."/>
            <person name="Detter J.C."/>
            <person name="Han C."/>
            <person name="Tapia R."/>
            <person name="Land M."/>
            <person name="Hauser L."/>
            <person name="Kyrpides N."/>
            <person name="Ivanova N."/>
            <person name="Pagani I."/>
            <person name="Sproer C."/>
            <person name="Anderson I."/>
            <person name="Woyke T."/>
        </authorList>
    </citation>
    <scope>NUCLEOTIDE SEQUENCE</scope>
    <source>
        <strain evidence="4">XH-70</strain>
    </source>
</reference>
<feature type="region of interest" description="Disordered" evidence="1">
    <location>
        <begin position="57"/>
        <end position="76"/>
    </location>
</feature>
<keyword evidence="2" id="KW-1133">Transmembrane helix</keyword>
<proteinExistence type="predicted"/>
<evidence type="ECO:0000313" key="4">
    <source>
        <dbReference type="EMBL" id="AGB16355.1"/>
    </source>
</evidence>
<dbReference type="eggNOG" id="arCOG06437">
    <property type="taxonomic scope" value="Archaea"/>
</dbReference>
<feature type="transmembrane region" description="Helical" evidence="2">
    <location>
        <begin position="35"/>
        <end position="53"/>
    </location>
</feature>
<feature type="compositionally biased region" description="Polar residues" evidence="1">
    <location>
        <begin position="198"/>
        <end position="209"/>
    </location>
</feature>
<dbReference type="Pfam" id="PF23933">
    <property type="entry name" value="DUF7269"/>
    <property type="match status" value="1"/>
</dbReference>
<dbReference type="Pfam" id="PF01882">
    <property type="entry name" value="DUF58"/>
    <property type="match status" value="1"/>
</dbReference>
<sequence length="658" mass="70094">MTAPINRYAYAAALFGAIAALASLGDIVAFSSSPALLTILGLAAIVGSMLGLGRAWNRPESTQTPEPERRVDATVPRQTAEEALREFGQTDVRKGTKASDRLGYRAIARETLVRYTGIDEDAAEQVLDEGTWTDDELVARYISGGRIQVADRGFGLLRRVRRNEETPDVHARVVHEISTISARHYGDATSEASKPRPDTTTTSDGAGQRTTDRLLAGTESLQPTETGHWWGVGSVALGLIGAGALLEVPGLLLAGTAAIGYAGYARSTTAGEPTIDVDRTVEPTDPEPGESVSVATTITNGGARPLVDVRVIDGVPGALQVTDGSIRTGTTLFPEESVTVEYTVEARPGTHDFDPVAVLVGDVSRSAERTIYVPAPTTLTCTPSLDRASATVPQRHATLQRTGHVRTPDGGPGTEFHSIREYRAGDPINRVDWNRHARTGELATIQFHEMHSSRVVLLIDARRSAYAAPSETAVHAVDRAVEAAGRIAADLLASGNSVGLAGIGAATTATDRASSFESGPCWLPPGSSNAHRLRIQRALTRHPQFSTVPPATKHNHWPTQLGKLVDQLAPDTELIFLSPLADFGARIIAQRLIARGHATTVVSPDPTTTETPETALAAHCRALRISTLHGRGVPVLDWTNDDSLDAIIEREAKRGSPR</sequence>
<dbReference type="OrthoDB" id="31512at2157"/>
<dbReference type="AlphaFoldDB" id="L0I9V2"/>
<dbReference type="InterPro" id="IPR002881">
    <property type="entry name" value="DUF58"/>
</dbReference>
<evidence type="ECO:0000256" key="1">
    <source>
        <dbReference type="SAM" id="MobiDB-lite"/>
    </source>
</evidence>
<dbReference type="GeneID" id="14377177"/>
<feature type="domain" description="DUF58" evidence="3">
    <location>
        <begin position="419"/>
        <end position="540"/>
    </location>
</feature>
<keyword evidence="2" id="KW-0812">Transmembrane</keyword>
<evidence type="ECO:0000313" key="5">
    <source>
        <dbReference type="Proteomes" id="UP000010846"/>
    </source>
</evidence>
<dbReference type="PANTHER" id="PTHR33608:SF6">
    <property type="entry name" value="BLL2464 PROTEIN"/>
    <property type="match status" value="1"/>
</dbReference>
<organism evidence="4 5">
    <name type="scientific">Halovivax ruber (strain DSM 18193 / JCM 13892 / XH-70)</name>
    <dbReference type="NCBI Taxonomy" id="797302"/>
    <lineage>
        <taxon>Archaea</taxon>
        <taxon>Methanobacteriati</taxon>
        <taxon>Methanobacteriota</taxon>
        <taxon>Stenosarchaea group</taxon>
        <taxon>Halobacteria</taxon>
        <taxon>Halobacteriales</taxon>
        <taxon>Natrialbaceae</taxon>
        <taxon>Halovivax</taxon>
    </lineage>
</organism>
<accession>L0I9V2</accession>